<organism evidence="3">
    <name type="scientific">Schlesneria paludicola</name>
    <dbReference type="NCBI Taxonomy" id="360056"/>
    <lineage>
        <taxon>Bacteria</taxon>
        <taxon>Pseudomonadati</taxon>
        <taxon>Planctomycetota</taxon>
        <taxon>Planctomycetia</taxon>
        <taxon>Planctomycetales</taxon>
        <taxon>Planctomycetaceae</taxon>
        <taxon>Schlesneria</taxon>
    </lineage>
</organism>
<sequence>MARDLWLVWLLACGAAWTSAAEPDLKKGVTDPAQADADFAWQGEYFGTLCVRGCRQNGGLQVVALGEGRFSGLFYPGGLPGNGYTGGAKHKLAGERVGDVLTLRGDEVVAKLQAGRAVSVSSREGAFWGYLQPLYRYSLTAGAPPPPGSIVLFDGRSTERLKNAKVTERGLLQVGAETVDSFRDFILHVEFKTPYMPLARGQARGNSGIYLQKRYEVQVLDSFGLEPQNNEAGGLYRFKAPDLNMSFPPLSWQTYDIHFQAARFDDAGAKTAPARITVWHNGVIIHNNVALENKTGGGSPEGPQPLPILLQNHGNPVEFRNVWIVDRSSPACATPAVAKGGR</sequence>
<dbReference type="Gene3D" id="2.60.120.560">
    <property type="entry name" value="Exo-inulinase, domain 1"/>
    <property type="match status" value="1"/>
</dbReference>
<dbReference type="GO" id="GO:0016787">
    <property type="term" value="F:hydrolase activity"/>
    <property type="evidence" value="ECO:0007669"/>
    <property type="project" value="InterPro"/>
</dbReference>
<feature type="signal peptide" evidence="1">
    <location>
        <begin position="1"/>
        <end position="20"/>
    </location>
</feature>
<dbReference type="PANTHER" id="PTHR33546">
    <property type="entry name" value="LARGE, MULTIFUNCTIONAL SECRETED PROTEIN-RELATED"/>
    <property type="match status" value="1"/>
</dbReference>
<gene>
    <name evidence="3" type="ORF">ENS64_11020</name>
</gene>
<dbReference type="Pfam" id="PF06439">
    <property type="entry name" value="3keto-disac_hyd"/>
    <property type="match status" value="1"/>
</dbReference>
<dbReference type="EMBL" id="DSVQ01000015">
    <property type="protein sequence ID" value="HGT39776.1"/>
    <property type="molecule type" value="Genomic_DNA"/>
</dbReference>
<evidence type="ECO:0000256" key="1">
    <source>
        <dbReference type="SAM" id="SignalP"/>
    </source>
</evidence>
<comment type="caution">
    <text evidence="3">The sequence shown here is derived from an EMBL/GenBank/DDBJ whole genome shotgun (WGS) entry which is preliminary data.</text>
</comment>
<dbReference type="AlphaFoldDB" id="A0A7C4LLT4"/>
<dbReference type="InterPro" id="IPR010496">
    <property type="entry name" value="AL/BT2_dom"/>
</dbReference>
<accession>A0A7C4LLT4</accession>
<protein>
    <submittedName>
        <fullName evidence="3">DUF1080 domain-containing protein</fullName>
    </submittedName>
</protein>
<keyword evidence="1" id="KW-0732">Signal</keyword>
<evidence type="ECO:0000259" key="2">
    <source>
        <dbReference type="Pfam" id="PF06439"/>
    </source>
</evidence>
<proteinExistence type="predicted"/>
<evidence type="ECO:0000313" key="3">
    <source>
        <dbReference type="EMBL" id="HGT39776.1"/>
    </source>
</evidence>
<dbReference type="PANTHER" id="PTHR33546:SF1">
    <property type="entry name" value="LARGE, MULTIFUNCTIONAL SECRETED PROTEIN"/>
    <property type="match status" value="1"/>
</dbReference>
<feature type="chain" id="PRO_5028122010" evidence="1">
    <location>
        <begin position="21"/>
        <end position="342"/>
    </location>
</feature>
<name>A0A7C4LLT4_9PLAN</name>
<feature type="domain" description="3-keto-alpha-glucoside-1,2-lyase/3-keto-2-hydroxy-glucal hydratase" evidence="2">
    <location>
        <begin position="149"/>
        <end position="324"/>
    </location>
</feature>
<reference evidence="3" key="1">
    <citation type="journal article" date="2020" name="mSystems">
        <title>Genome- and Community-Level Interaction Insights into Carbon Utilization and Element Cycling Functions of Hydrothermarchaeota in Hydrothermal Sediment.</title>
        <authorList>
            <person name="Zhou Z."/>
            <person name="Liu Y."/>
            <person name="Xu W."/>
            <person name="Pan J."/>
            <person name="Luo Z.H."/>
            <person name="Li M."/>
        </authorList>
    </citation>
    <scope>NUCLEOTIDE SEQUENCE [LARGE SCALE GENOMIC DNA]</scope>
    <source>
        <strain evidence="3">SpSt-508</strain>
    </source>
</reference>